<keyword evidence="2" id="KW-1185">Reference proteome</keyword>
<dbReference type="EMBL" id="JAEHFY010000001">
    <property type="protein sequence ID" value="MBK0381563.1"/>
    <property type="molecule type" value="Genomic_DNA"/>
</dbReference>
<organism evidence="1 2">
    <name type="scientific">Pedobacter segetis</name>
    <dbReference type="NCBI Taxonomy" id="2793069"/>
    <lineage>
        <taxon>Bacteria</taxon>
        <taxon>Pseudomonadati</taxon>
        <taxon>Bacteroidota</taxon>
        <taxon>Sphingobacteriia</taxon>
        <taxon>Sphingobacteriales</taxon>
        <taxon>Sphingobacteriaceae</taxon>
        <taxon>Pedobacter</taxon>
    </lineage>
</organism>
<reference evidence="1 2" key="1">
    <citation type="submission" date="2020-12" db="EMBL/GenBank/DDBJ databases">
        <title>Bacterial novel species Pedobacter sp. SD-b isolated from soil.</title>
        <authorList>
            <person name="Jung H.-Y."/>
        </authorList>
    </citation>
    <scope>NUCLEOTIDE SEQUENCE [LARGE SCALE GENOMIC DNA]</scope>
    <source>
        <strain evidence="1 2">SD-b</strain>
    </source>
</reference>
<dbReference type="RefSeq" id="WP_200584164.1">
    <property type="nucleotide sequence ID" value="NZ_JAEHFY010000001.1"/>
</dbReference>
<accession>A0ABS1BFD2</accession>
<dbReference type="Proteomes" id="UP000660024">
    <property type="component" value="Unassembled WGS sequence"/>
</dbReference>
<protein>
    <submittedName>
        <fullName evidence="1">Uncharacterized protein</fullName>
    </submittedName>
</protein>
<proteinExistence type="predicted"/>
<gene>
    <name evidence="1" type="ORF">I5M32_01200</name>
</gene>
<sequence>MKTQLKQIWQYAQSVIDANDDLPEPPELTVISKDNVEKTIAKLTEVLGSKRDINKKARVKLNYINRNFPKNIQNTRSRKLF</sequence>
<comment type="caution">
    <text evidence="1">The sequence shown here is derived from an EMBL/GenBank/DDBJ whole genome shotgun (WGS) entry which is preliminary data.</text>
</comment>
<evidence type="ECO:0000313" key="2">
    <source>
        <dbReference type="Proteomes" id="UP000660024"/>
    </source>
</evidence>
<evidence type="ECO:0000313" key="1">
    <source>
        <dbReference type="EMBL" id="MBK0381563.1"/>
    </source>
</evidence>
<name>A0ABS1BFD2_9SPHI</name>